<name>A0A8U0SAM6_MUSPF</name>
<keyword evidence="2" id="KW-1185">Reference proteome</keyword>
<feature type="region of interest" description="Disordered" evidence="1">
    <location>
        <begin position="814"/>
        <end position="837"/>
    </location>
</feature>
<evidence type="ECO:0000256" key="1">
    <source>
        <dbReference type="SAM" id="MobiDB-lite"/>
    </source>
</evidence>
<dbReference type="RefSeq" id="XP_044939102.1">
    <property type="nucleotide sequence ID" value="XM_045083167.1"/>
</dbReference>
<feature type="region of interest" description="Disordered" evidence="1">
    <location>
        <begin position="754"/>
        <end position="774"/>
    </location>
</feature>
<proteinExistence type="predicted"/>
<dbReference type="RefSeq" id="XP_044939101.1">
    <property type="nucleotide sequence ID" value="XM_045083166.1"/>
</dbReference>
<evidence type="ECO:0000313" key="2">
    <source>
        <dbReference type="Proteomes" id="UP000000715"/>
    </source>
</evidence>
<organism evidence="2 4">
    <name type="scientific">Mustela putorius furo</name>
    <name type="common">European domestic ferret</name>
    <name type="synonym">Mustela furo</name>
    <dbReference type="NCBI Taxonomy" id="9669"/>
    <lineage>
        <taxon>Eukaryota</taxon>
        <taxon>Metazoa</taxon>
        <taxon>Chordata</taxon>
        <taxon>Craniata</taxon>
        <taxon>Vertebrata</taxon>
        <taxon>Euteleostomi</taxon>
        <taxon>Mammalia</taxon>
        <taxon>Eutheria</taxon>
        <taxon>Laurasiatheria</taxon>
        <taxon>Carnivora</taxon>
        <taxon>Caniformia</taxon>
        <taxon>Musteloidea</taxon>
        <taxon>Mustelidae</taxon>
        <taxon>Mustelinae</taxon>
        <taxon>Mustela</taxon>
    </lineage>
</organism>
<feature type="region of interest" description="Disordered" evidence="1">
    <location>
        <begin position="413"/>
        <end position="433"/>
    </location>
</feature>
<dbReference type="Pfam" id="PF15718">
    <property type="entry name" value="MNR"/>
    <property type="match status" value="1"/>
</dbReference>
<feature type="compositionally biased region" description="Pro residues" evidence="1">
    <location>
        <begin position="546"/>
        <end position="557"/>
    </location>
</feature>
<dbReference type="Proteomes" id="UP000000715">
    <property type="component" value="Unplaced"/>
</dbReference>
<dbReference type="GO" id="GO:0071539">
    <property type="term" value="P:protein localization to centrosome"/>
    <property type="evidence" value="ECO:0007669"/>
    <property type="project" value="TreeGrafter"/>
</dbReference>
<evidence type="ECO:0000313" key="3">
    <source>
        <dbReference type="RefSeq" id="XP_044939101.1"/>
    </source>
</evidence>
<evidence type="ECO:0000313" key="4">
    <source>
        <dbReference type="RefSeq" id="XP_044939102.1"/>
    </source>
</evidence>
<dbReference type="PANTHER" id="PTHR15732:SF4">
    <property type="entry name" value="PROTEIN MOONRAKER"/>
    <property type="match status" value="1"/>
</dbReference>
<sequence>MGPGRPAAVAGAHLAACVQLHGSSNPRTLQAQNQLQFSRSAPEHAGTLAVRYSCPHAIRIEKLKHSYRESYGCEDAGWHGSGHGSGSASFSIISEERLSYAVHLAKRDVKRRQLEERVGRRRLGGEPRLSRLHKVPEPSMQRKEPGSRDTCPCGHQPSTMGTSCAGAKVYLYAPHPAPSHLAVPHSPPTHDPGLEPRPKLGGHQQLLDVQRLQRELSTCIHKMEEVTKKDRTEVALDPDEERRARVRRQEQAVSSARMLYVLQQQVKEIQEELDKLSPRETRHTKKSWAMSRLAAAHRGAIRALQVLVTQLTDRGEHPVPARCRELGGLIRQLSLCSAKLHADPSIRNVVADILRQIEALESLLEKKLSPKKKKSFTEIRSRFPVGGRGALERWQSPPKSARRTLVAKESFPEEARWPSGAKTLPADNCPAGTAPAATWRLENGLDVMGAESLPDETLSAPDHSASFSGHPLALARAGAAAGRPTTRSAVLRKEEARAPARPPQGLHKAGRGGPTRSQSRSRLQRTTVSSRLKVSQQPVRDSRAPWVPPNPTSPPASPKCAAWLKVKPSPKSAAKEAWLQQDEAPDGSPRRDAVAQEAVSRLAWLDAETSRTVKELEELKAGASDEMRRRGTAAAWPRHMDVYPCDCVCGLCYQVSLLGRDAERRGAGKAERVSDTQLADKVEKAVLERLKPLLVTAQRVSSSQEADHQPRDRLSADVATGQPVEEAAAVDRAAHSLHQLGDCLENAAHGPWTTTHHGGLESETSVPIGDGRGSPDLESLMLRVEEMEKYREIICQRYSKIVYADPHLWGQEGKMGQAPPAVSERPLSPHPIRITKTPARRDPDVNIVLEEPRNANSLDESVGMDERSEKSGACLAPLPEECPQKDGQTVLHVPPGLRHSIGDYCSRFEQYLRLVAHEAVGTFNPWLLAESFSDELVDEALGAVAAELEDACEDYAEAVFTSEFLEAAT</sequence>
<feature type="region of interest" description="Disordered" evidence="1">
    <location>
        <begin position="698"/>
        <end position="717"/>
    </location>
</feature>
<accession>A0A8U0SAM6</accession>
<feature type="region of interest" description="Disordered" evidence="1">
    <location>
        <begin position="476"/>
        <end position="560"/>
    </location>
</feature>
<dbReference type="GeneID" id="101684067"/>
<feature type="compositionally biased region" description="Low complexity" evidence="1">
    <location>
        <begin position="515"/>
        <end position="532"/>
    </location>
</feature>
<feature type="region of interest" description="Disordered" evidence="1">
    <location>
        <begin position="118"/>
        <end position="154"/>
    </location>
</feature>
<feature type="compositionally biased region" description="Basic and acidic residues" evidence="1">
    <location>
        <begin position="118"/>
        <end position="147"/>
    </location>
</feature>
<protein>
    <submittedName>
        <fullName evidence="3 4">Protein moonraker isoform X1</fullName>
    </submittedName>
</protein>
<dbReference type="GO" id="GO:0034451">
    <property type="term" value="C:centriolar satellite"/>
    <property type="evidence" value="ECO:0007669"/>
    <property type="project" value="TreeGrafter"/>
</dbReference>
<feature type="compositionally biased region" description="Low complexity" evidence="1">
    <location>
        <begin position="476"/>
        <end position="486"/>
    </location>
</feature>
<dbReference type="PANTHER" id="PTHR15732">
    <property type="entry name" value="PROTEIN MOONRAKER"/>
    <property type="match status" value="1"/>
</dbReference>
<dbReference type="GO" id="GO:0007099">
    <property type="term" value="P:centriole replication"/>
    <property type="evidence" value="ECO:0007669"/>
    <property type="project" value="InterPro"/>
</dbReference>
<dbReference type="InterPro" id="IPR031447">
    <property type="entry name" value="MNR"/>
</dbReference>
<feature type="compositionally biased region" description="Basic and acidic residues" evidence="1">
    <location>
        <begin position="705"/>
        <end position="715"/>
    </location>
</feature>
<dbReference type="AlphaFoldDB" id="A0A8U0SAM6"/>
<dbReference type="CTD" id="9851"/>
<gene>
    <name evidence="3 4" type="primary">KIAA0753</name>
</gene>
<reference evidence="3 4" key="1">
    <citation type="submission" date="2025-04" db="UniProtKB">
        <authorList>
            <consortium name="RefSeq"/>
        </authorList>
    </citation>
    <scope>IDENTIFICATION</scope>
    <source>
        <tissue evidence="3 4">Brain</tissue>
    </source>
</reference>